<organism evidence="2">
    <name type="scientific">candidate division WOR-3 bacterium</name>
    <dbReference type="NCBI Taxonomy" id="2052148"/>
    <lineage>
        <taxon>Bacteria</taxon>
        <taxon>Bacteria division WOR-3</taxon>
    </lineage>
</organism>
<dbReference type="CDD" id="cd00009">
    <property type="entry name" value="AAA"/>
    <property type="match status" value="1"/>
</dbReference>
<sequence length="268" mass="31014">MVEEYWGLKSKPFLNTPDLKFLFRSEDFKEGYARIIYNINEISGGLTLITGEIGCGKTYLANALKKDLKELGHKVIFITNPIFTQTGFVRWIVENFLEDEKVPSRKVKMFEALVKSLKENAGKNRKYIAIIDEAQILKPKVLEEIRLLLNIESEEEKLIQIILLGQPEIEKKIEKMPQIRQRINIRYHIEPMDEDEAIRYIEHRLNVAGAKREIFTKDAKIALYQFSGGIPRNINTLAQNSLFVGYSLKKDVIDKEIIEAVAEDLRMV</sequence>
<dbReference type="InterPro" id="IPR003593">
    <property type="entry name" value="AAA+_ATPase"/>
</dbReference>
<dbReference type="GO" id="GO:0016887">
    <property type="term" value="F:ATP hydrolysis activity"/>
    <property type="evidence" value="ECO:0007669"/>
    <property type="project" value="InterPro"/>
</dbReference>
<dbReference type="Gene3D" id="3.40.50.300">
    <property type="entry name" value="P-loop containing nucleotide triphosphate hydrolases"/>
    <property type="match status" value="1"/>
</dbReference>
<dbReference type="InterPro" id="IPR027417">
    <property type="entry name" value="P-loop_NTPase"/>
</dbReference>
<dbReference type="EMBL" id="DTHG01000028">
    <property type="protein sequence ID" value="HGW91385.1"/>
    <property type="molecule type" value="Genomic_DNA"/>
</dbReference>
<dbReference type="InterPro" id="IPR049945">
    <property type="entry name" value="AAA_22"/>
</dbReference>
<accession>A0A7C4YF85</accession>
<dbReference type="SUPFAM" id="SSF52540">
    <property type="entry name" value="P-loop containing nucleoside triphosphate hydrolases"/>
    <property type="match status" value="1"/>
</dbReference>
<dbReference type="Pfam" id="PF13401">
    <property type="entry name" value="AAA_22"/>
    <property type="match status" value="1"/>
</dbReference>
<name>A0A7C4YF85_UNCW3</name>
<comment type="caution">
    <text evidence="2">The sequence shown here is derived from an EMBL/GenBank/DDBJ whole genome shotgun (WGS) entry which is preliminary data.</text>
</comment>
<dbReference type="AlphaFoldDB" id="A0A7C4YF85"/>
<dbReference type="InterPro" id="IPR052026">
    <property type="entry name" value="ExeA_AAA_ATPase_DNA-bind"/>
</dbReference>
<evidence type="ECO:0000259" key="1">
    <source>
        <dbReference type="SMART" id="SM00382"/>
    </source>
</evidence>
<protein>
    <submittedName>
        <fullName evidence="2">AAA family ATPase</fullName>
    </submittedName>
</protein>
<reference evidence="2" key="1">
    <citation type="journal article" date="2020" name="mSystems">
        <title>Genome- and Community-Level Interaction Insights into Carbon Utilization and Element Cycling Functions of Hydrothermarchaeota in Hydrothermal Sediment.</title>
        <authorList>
            <person name="Zhou Z."/>
            <person name="Liu Y."/>
            <person name="Xu W."/>
            <person name="Pan J."/>
            <person name="Luo Z.H."/>
            <person name="Li M."/>
        </authorList>
    </citation>
    <scope>NUCLEOTIDE SEQUENCE [LARGE SCALE GENOMIC DNA]</scope>
    <source>
        <strain evidence="2">SpSt-780</strain>
    </source>
</reference>
<gene>
    <name evidence="2" type="ORF">ENV67_02435</name>
</gene>
<proteinExistence type="predicted"/>
<dbReference type="PANTHER" id="PTHR35894:SF1">
    <property type="entry name" value="PHOSPHORIBULOKINASE _ URIDINE KINASE FAMILY"/>
    <property type="match status" value="1"/>
</dbReference>
<evidence type="ECO:0000313" key="2">
    <source>
        <dbReference type="EMBL" id="HGW91385.1"/>
    </source>
</evidence>
<dbReference type="SMART" id="SM00382">
    <property type="entry name" value="AAA"/>
    <property type="match status" value="1"/>
</dbReference>
<dbReference type="PANTHER" id="PTHR35894">
    <property type="entry name" value="GENERAL SECRETION PATHWAY PROTEIN A-RELATED"/>
    <property type="match status" value="1"/>
</dbReference>
<feature type="domain" description="AAA+ ATPase" evidence="1">
    <location>
        <begin position="43"/>
        <end position="193"/>
    </location>
</feature>